<dbReference type="Gene3D" id="1.25.40.420">
    <property type="match status" value="1"/>
</dbReference>
<evidence type="ECO:0000259" key="1">
    <source>
        <dbReference type="Pfam" id="PF07707"/>
    </source>
</evidence>
<evidence type="ECO:0000313" key="3">
    <source>
        <dbReference type="Proteomes" id="UP000789759"/>
    </source>
</evidence>
<protein>
    <submittedName>
        <fullName evidence="2">7683_t:CDS:1</fullName>
    </submittedName>
</protein>
<dbReference type="OrthoDB" id="298084at2759"/>
<dbReference type="Proteomes" id="UP000789759">
    <property type="component" value="Unassembled WGS sequence"/>
</dbReference>
<name>A0A9N9NC51_9GLOM</name>
<dbReference type="InterPro" id="IPR011705">
    <property type="entry name" value="BACK"/>
</dbReference>
<sequence length="388" mass="45715">MNTADMLLMDDFIDYLEHNIIQTEKHYIARETNKLLLVSTRITRCKTLLNVCQQSMLRNPIAFIHSEEFLSVPPEYVRELLEFDTLGLDEESIFDAIIKWGVYNTRDLDMVDVIDHVKNWSVDQFDALRSTIKDFIPLIRFFKMDSCYFNEKFGPYKLLLDDDLYNHIIQYHKNPNSFPLHKFYPLRLNSTLISEFHISVISSWIEIPEDQREQYSPPPIIEMIQDYNLNSLPFEFDLIFRSQGKRISDGLWCQKVHNQGPTLTIIKTSNQGLFGGYKSASWKEKKITKGKHNKIKKIECVDGGDGFIFQWLDDHSFDDDKIICPKLQWINKHLDFDMFLGGSKMSLDFRYGKGLSVFNRESRHDKCEKGLMYTIEEVEIFRVLKRNS</sequence>
<accession>A0A9N9NC51</accession>
<evidence type="ECO:0000313" key="2">
    <source>
        <dbReference type="EMBL" id="CAG8719467.1"/>
    </source>
</evidence>
<dbReference type="EMBL" id="CAJVQA010012786">
    <property type="protein sequence ID" value="CAG8719467.1"/>
    <property type="molecule type" value="Genomic_DNA"/>
</dbReference>
<proteinExistence type="predicted"/>
<dbReference type="Pfam" id="PF07707">
    <property type="entry name" value="BACK"/>
    <property type="match status" value="1"/>
</dbReference>
<organism evidence="2 3">
    <name type="scientific">Cetraspora pellucida</name>
    <dbReference type="NCBI Taxonomy" id="1433469"/>
    <lineage>
        <taxon>Eukaryota</taxon>
        <taxon>Fungi</taxon>
        <taxon>Fungi incertae sedis</taxon>
        <taxon>Mucoromycota</taxon>
        <taxon>Glomeromycotina</taxon>
        <taxon>Glomeromycetes</taxon>
        <taxon>Diversisporales</taxon>
        <taxon>Gigasporaceae</taxon>
        <taxon>Cetraspora</taxon>
    </lineage>
</organism>
<reference evidence="2" key="1">
    <citation type="submission" date="2021-06" db="EMBL/GenBank/DDBJ databases">
        <authorList>
            <person name="Kallberg Y."/>
            <person name="Tangrot J."/>
            <person name="Rosling A."/>
        </authorList>
    </citation>
    <scope>NUCLEOTIDE SEQUENCE</scope>
    <source>
        <strain evidence="2">FL966</strain>
    </source>
</reference>
<feature type="domain" description="BACK" evidence="1">
    <location>
        <begin position="42"/>
        <end position="118"/>
    </location>
</feature>
<dbReference type="AlphaFoldDB" id="A0A9N9NC51"/>
<keyword evidence="3" id="KW-1185">Reference proteome</keyword>
<gene>
    <name evidence="2" type="ORF">CPELLU_LOCUS12805</name>
</gene>
<comment type="caution">
    <text evidence="2">The sequence shown here is derived from an EMBL/GenBank/DDBJ whole genome shotgun (WGS) entry which is preliminary data.</text>
</comment>